<dbReference type="RefSeq" id="XP_025054322.1">
    <property type="nucleotide sequence ID" value="XM_025198537.1"/>
</dbReference>
<evidence type="ECO:0000256" key="3">
    <source>
        <dbReference type="ARBA" id="ARBA00015460"/>
    </source>
</evidence>
<reference evidence="10" key="1">
    <citation type="submission" date="2025-08" db="UniProtKB">
        <authorList>
            <consortium name="RefSeq"/>
        </authorList>
    </citation>
    <scope>IDENTIFICATION</scope>
</reference>
<dbReference type="GO" id="GO:0090187">
    <property type="term" value="P:positive regulation of pancreatic juice secretion"/>
    <property type="evidence" value="ECO:0007669"/>
    <property type="project" value="TreeGrafter"/>
</dbReference>
<dbReference type="GO" id="GO:0090274">
    <property type="term" value="P:positive regulation of somatostatin secretion"/>
    <property type="evidence" value="ECO:0007669"/>
    <property type="project" value="TreeGrafter"/>
</dbReference>
<dbReference type="KEGG" id="asn:102387583"/>
<dbReference type="InterPro" id="IPR000532">
    <property type="entry name" value="Glucagon_GIP_secretin_VIP"/>
</dbReference>
<evidence type="ECO:0000256" key="5">
    <source>
        <dbReference type="ARBA" id="ARBA00022702"/>
    </source>
</evidence>
<dbReference type="PANTHER" id="PTHR17378">
    <property type="entry name" value="SECRETIN"/>
    <property type="match status" value="1"/>
</dbReference>
<dbReference type="GO" id="GO:1903640">
    <property type="term" value="P:negative regulation of gastrin-induced gastric acid secretion"/>
    <property type="evidence" value="ECO:0007669"/>
    <property type="project" value="TreeGrafter"/>
</dbReference>
<dbReference type="InParanoid" id="A0A3Q0G4F8"/>
<feature type="signal peptide" evidence="7">
    <location>
        <begin position="1"/>
        <end position="24"/>
    </location>
</feature>
<evidence type="ECO:0000259" key="8">
    <source>
        <dbReference type="PROSITE" id="PS00260"/>
    </source>
</evidence>
<feature type="domain" description="Glucagon / GIP / secretin / VIP family" evidence="8">
    <location>
        <begin position="69"/>
        <end position="91"/>
    </location>
</feature>
<evidence type="ECO:0000256" key="2">
    <source>
        <dbReference type="ARBA" id="ARBA00008369"/>
    </source>
</evidence>
<evidence type="ECO:0000313" key="9">
    <source>
        <dbReference type="Proteomes" id="UP000189705"/>
    </source>
</evidence>
<dbReference type="GeneID" id="102387583"/>
<evidence type="ECO:0000256" key="1">
    <source>
        <dbReference type="ARBA" id="ARBA00004613"/>
    </source>
</evidence>
<proteinExistence type="inferred from homology"/>
<keyword evidence="7" id="KW-0732">Signal</keyword>
<keyword evidence="5" id="KW-0372">Hormone</keyword>
<organism evidence="9 10">
    <name type="scientific">Alligator sinensis</name>
    <name type="common">Chinese alligator</name>
    <dbReference type="NCBI Taxonomy" id="38654"/>
    <lineage>
        <taxon>Eukaryota</taxon>
        <taxon>Metazoa</taxon>
        <taxon>Chordata</taxon>
        <taxon>Craniata</taxon>
        <taxon>Vertebrata</taxon>
        <taxon>Euteleostomi</taxon>
        <taxon>Archelosauria</taxon>
        <taxon>Archosauria</taxon>
        <taxon>Crocodylia</taxon>
        <taxon>Alligatoridae</taxon>
        <taxon>Alligatorinae</taxon>
        <taxon>Alligator</taxon>
    </lineage>
</organism>
<evidence type="ECO:0000256" key="4">
    <source>
        <dbReference type="ARBA" id="ARBA00022525"/>
    </source>
</evidence>
<keyword evidence="4" id="KW-0964">Secreted</keyword>
<sequence length="221" mass="24667">MASLLTGFGQLIVLVIVLSQLTASLPLLERTQRHADGLFHSELSKMNENAYVQQLVKSLMGLNERYQRHADGIFTSELSKMRGNTQVQKLIKSLVGYKRSVPEPSGAEGQLEETGFINQAENDLDSKEIFTKLKAFLHHVQSLRGSDKEDGSQGFISIAIPGKYESDSHYNDFCFMWLYQSFLNDSGSDSSAREAAQVTSQYICPASKQLTAKNDEESNFD</sequence>
<dbReference type="PROSITE" id="PS00260">
    <property type="entry name" value="GLUCAGON"/>
    <property type="match status" value="1"/>
</dbReference>
<evidence type="ECO:0000313" key="10">
    <source>
        <dbReference type="RefSeq" id="XP_025054322.1"/>
    </source>
</evidence>
<accession>A0A3Q0G4F8</accession>
<dbReference type="SMART" id="SM00070">
    <property type="entry name" value="GLUCA"/>
    <property type="match status" value="2"/>
</dbReference>
<dbReference type="PANTHER" id="PTHR17378:SF1">
    <property type="entry name" value="SECRETIN"/>
    <property type="match status" value="1"/>
</dbReference>
<dbReference type="Pfam" id="PF00123">
    <property type="entry name" value="Hormone_2"/>
    <property type="match status" value="2"/>
</dbReference>
<protein>
    <recommendedName>
        <fullName evidence="3">Secretin</fullName>
    </recommendedName>
</protein>
<evidence type="ECO:0000256" key="6">
    <source>
        <dbReference type="ARBA" id="ARBA00022815"/>
    </source>
</evidence>
<evidence type="ECO:0000256" key="7">
    <source>
        <dbReference type="SAM" id="SignalP"/>
    </source>
</evidence>
<dbReference type="Proteomes" id="UP000189705">
    <property type="component" value="Unplaced"/>
</dbReference>
<dbReference type="InterPro" id="IPR015675">
    <property type="entry name" value="Prosecretin"/>
</dbReference>
<dbReference type="GO" id="GO:0007420">
    <property type="term" value="P:brain development"/>
    <property type="evidence" value="ECO:0007669"/>
    <property type="project" value="TreeGrafter"/>
</dbReference>
<comment type="similarity">
    <text evidence="2">Belongs to the glucagon family.</text>
</comment>
<dbReference type="GO" id="GO:0005179">
    <property type="term" value="F:hormone activity"/>
    <property type="evidence" value="ECO:0007669"/>
    <property type="project" value="UniProtKB-KW"/>
</dbReference>
<keyword evidence="9" id="KW-1185">Reference proteome</keyword>
<name>A0A3Q0G4F8_ALLSI</name>
<gene>
    <name evidence="10" type="primary">LOC102387583</name>
</gene>
<dbReference type="AlphaFoldDB" id="A0A3Q0G4F8"/>
<feature type="chain" id="PRO_5017946148" description="Secretin" evidence="7">
    <location>
        <begin position="25"/>
        <end position="221"/>
    </location>
</feature>
<dbReference type="STRING" id="38654.A0A3Q0G4F8"/>
<dbReference type="GO" id="GO:0005615">
    <property type="term" value="C:extracellular space"/>
    <property type="evidence" value="ECO:0007669"/>
    <property type="project" value="TreeGrafter"/>
</dbReference>
<keyword evidence="6" id="KW-0027">Amidation</keyword>
<comment type="subcellular location">
    <subcellularLocation>
        <location evidence="1">Secreted</location>
    </subcellularLocation>
</comment>